<dbReference type="PANTHER" id="PTHR34703">
    <property type="entry name" value="ANTIPORTER SUBUNIT MNHG2-RELATED"/>
    <property type="match status" value="1"/>
</dbReference>
<comment type="caution">
    <text evidence="7">The sequence shown here is derived from an EMBL/GenBank/DDBJ whole genome shotgun (WGS) entry which is preliminary data.</text>
</comment>
<evidence type="ECO:0000256" key="6">
    <source>
        <dbReference type="SAM" id="Phobius"/>
    </source>
</evidence>
<keyword evidence="5 6" id="KW-1133">Transmembrane helix</keyword>
<dbReference type="NCBIfam" id="NF009314">
    <property type="entry name" value="PRK12674.1-2"/>
    <property type="match status" value="1"/>
</dbReference>
<protein>
    <submittedName>
        <fullName evidence="7">Monovalent cation/H(+) antiporter subunit G</fullName>
    </submittedName>
</protein>
<dbReference type="RefSeq" id="WP_377772772.1">
    <property type="nucleotide sequence ID" value="NZ_JBHUOQ010000001.1"/>
</dbReference>
<dbReference type="EMBL" id="JBHUOQ010000001">
    <property type="protein sequence ID" value="MFD2830134.1"/>
    <property type="molecule type" value="Genomic_DNA"/>
</dbReference>
<name>A0ABW5WUV5_9STAP</name>
<evidence type="ECO:0000256" key="5">
    <source>
        <dbReference type="ARBA" id="ARBA00022989"/>
    </source>
</evidence>
<evidence type="ECO:0000256" key="4">
    <source>
        <dbReference type="ARBA" id="ARBA00022692"/>
    </source>
</evidence>
<evidence type="ECO:0000256" key="1">
    <source>
        <dbReference type="ARBA" id="ARBA00004141"/>
    </source>
</evidence>
<keyword evidence="3" id="KW-0813">Transport</keyword>
<gene>
    <name evidence="7" type="primary">mnhG</name>
    <name evidence="7" type="ORF">ACFSX4_06585</name>
</gene>
<sequence>MTSLISILLLGGSLVTSFSMIGIVRLPDMYSRLHAATKGATLGVIMLMLGTFFYFWYVKGEIDSQILLAAVFILITAPVSGHMLSRSAFHADVEPYKLTVLNELRRDETGTDVEDDVED</sequence>
<evidence type="ECO:0000256" key="2">
    <source>
        <dbReference type="ARBA" id="ARBA00008404"/>
    </source>
</evidence>
<keyword evidence="6" id="KW-0472">Membrane</keyword>
<keyword evidence="4 6" id="KW-0812">Transmembrane</keyword>
<keyword evidence="8" id="KW-1185">Reference proteome</keyword>
<dbReference type="Pfam" id="PF03334">
    <property type="entry name" value="PhaG_MnhG_YufB"/>
    <property type="match status" value="1"/>
</dbReference>
<dbReference type="PANTHER" id="PTHR34703:SF1">
    <property type="entry name" value="ANTIPORTER SUBUNIT MNHG2-RELATED"/>
    <property type="match status" value="1"/>
</dbReference>
<organism evidence="7 8">
    <name type="scientific">Corticicoccus populi</name>
    <dbReference type="NCBI Taxonomy" id="1812821"/>
    <lineage>
        <taxon>Bacteria</taxon>
        <taxon>Bacillati</taxon>
        <taxon>Bacillota</taxon>
        <taxon>Bacilli</taxon>
        <taxon>Bacillales</taxon>
        <taxon>Staphylococcaceae</taxon>
        <taxon>Corticicoccus</taxon>
    </lineage>
</organism>
<dbReference type="NCBIfam" id="TIGR01300">
    <property type="entry name" value="CPA3_mnhG_phaG"/>
    <property type="match status" value="1"/>
</dbReference>
<proteinExistence type="inferred from homology"/>
<dbReference type="Proteomes" id="UP001597519">
    <property type="component" value="Unassembled WGS sequence"/>
</dbReference>
<feature type="transmembrane region" description="Helical" evidence="6">
    <location>
        <begin position="64"/>
        <end position="84"/>
    </location>
</feature>
<comment type="subcellular location">
    <subcellularLocation>
        <location evidence="1">Membrane</location>
        <topology evidence="1">Multi-pass membrane protein</topology>
    </subcellularLocation>
</comment>
<reference evidence="8" key="1">
    <citation type="journal article" date="2019" name="Int. J. Syst. Evol. Microbiol.">
        <title>The Global Catalogue of Microorganisms (GCM) 10K type strain sequencing project: providing services to taxonomists for standard genome sequencing and annotation.</title>
        <authorList>
            <consortium name="The Broad Institute Genomics Platform"/>
            <consortium name="The Broad Institute Genome Sequencing Center for Infectious Disease"/>
            <person name="Wu L."/>
            <person name="Ma J."/>
        </authorList>
    </citation>
    <scope>NUCLEOTIDE SEQUENCE [LARGE SCALE GENOMIC DNA]</scope>
    <source>
        <strain evidence="8">KCTC 33575</strain>
    </source>
</reference>
<evidence type="ECO:0000256" key="3">
    <source>
        <dbReference type="ARBA" id="ARBA00022449"/>
    </source>
</evidence>
<accession>A0ABW5WUV5</accession>
<evidence type="ECO:0000313" key="8">
    <source>
        <dbReference type="Proteomes" id="UP001597519"/>
    </source>
</evidence>
<evidence type="ECO:0000313" key="7">
    <source>
        <dbReference type="EMBL" id="MFD2830134.1"/>
    </source>
</evidence>
<comment type="similarity">
    <text evidence="2">Belongs to the CPA3 antiporters (TC 2.A.63) subunit G family.</text>
</comment>
<keyword evidence="3" id="KW-0050">Antiport</keyword>
<feature type="transmembrane region" description="Helical" evidence="6">
    <location>
        <begin position="6"/>
        <end position="27"/>
    </location>
</feature>
<dbReference type="InterPro" id="IPR005133">
    <property type="entry name" value="PhaG_MnhG_YufB"/>
</dbReference>
<feature type="transmembrane region" description="Helical" evidence="6">
    <location>
        <begin position="39"/>
        <end position="58"/>
    </location>
</feature>